<dbReference type="AlphaFoldDB" id="A0A2T7URG3"/>
<dbReference type="EMBL" id="QDDR01000006">
    <property type="protein sequence ID" value="PVE47181.1"/>
    <property type="molecule type" value="Genomic_DNA"/>
</dbReference>
<comment type="caution">
    <text evidence="1">The sequence shown here is derived from an EMBL/GenBank/DDBJ whole genome shotgun (WGS) entry which is preliminary data.</text>
</comment>
<keyword evidence="2" id="KW-1185">Reference proteome</keyword>
<reference evidence="1 2" key="1">
    <citation type="journal article" date="2011" name="Syst. Appl. Microbiol.">
        <title>Defluviimonas denitrificans gen. nov., sp. nov., and Pararhodobacter aggregans gen. nov., sp. nov., non-phototrophic Rhodobacteraceae from the biofilter of a marine aquaculture.</title>
        <authorList>
            <person name="Foesel B.U."/>
            <person name="Drake H.L."/>
            <person name="Schramm A."/>
        </authorList>
    </citation>
    <scope>NUCLEOTIDE SEQUENCE [LARGE SCALE GENOMIC DNA]</scope>
    <source>
        <strain evidence="1 2">D1-19</strain>
    </source>
</reference>
<name>A0A2T7URG3_9RHOB</name>
<proteinExistence type="predicted"/>
<evidence type="ECO:0000313" key="1">
    <source>
        <dbReference type="EMBL" id="PVE47181.1"/>
    </source>
</evidence>
<dbReference type="RefSeq" id="WP_107752193.1">
    <property type="nucleotide sequence ID" value="NZ_QBKF01000006.1"/>
</dbReference>
<sequence length="102" mass="11482">MNYLTLESLLDDNLKPILEKHLEGRSCRLSASGGFLIDDDYAAPCLFDSLRGTAVFKRMREKALDDAREILRGLGDTLPAGATVRLYGMEFDRVDGNWMNRV</sequence>
<gene>
    <name evidence="1" type="ORF">DDE23_13115</name>
</gene>
<dbReference type="Proteomes" id="UP000244810">
    <property type="component" value="Unassembled WGS sequence"/>
</dbReference>
<organism evidence="1 2">
    <name type="scientific">Pararhodobacter aggregans</name>
    <dbReference type="NCBI Taxonomy" id="404875"/>
    <lineage>
        <taxon>Bacteria</taxon>
        <taxon>Pseudomonadati</taxon>
        <taxon>Pseudomonadota</taxon>
        <taxon>Alphaproteobacteria</taxon>
        <taxon>Rhodobacterales</taxon>
        <taxon>Paracoccaceae</taxon>
        <taxon>Pararhodobacter</taxon>
    </lineage>
</organism>
<evidence type="ECO:0000313" key="2">
    <source>
        <dbReference type="Proteomes" id="UP000244810"/>
    </source>
</evidence>
<protein>
    <submittedName>
        <fullName evidence="1">Uncharacterized protein</fullName>
    </submittedName>
</protein>
<accession>A0A2T7URG3</accession>